<dbReference type="PRINTS" id="PR01713">
    <property type="entry name" value="NUCEPIMERASE"/>
</dbReference>
<gene>
    <name evidence="6" type="ORF">AABB29_02830</name>
</gene>
<dbReference type="SUPFAM" id="SSF51735">
    <property type="entry name" value="NAD(P)-binding Rossmann-fold domains"/>
    <property type="match status" value="1"/>
</dbReference>
<feature type="domain" description="NAD-dependent epimerase/dehydratase" evidence="5">
    <location>
        <begin position="9"/>
        <end position="239"/>
    </location>
</feature>
<evidence type="ECO:0000256" key="1">
    <source>
        <dbReference type="ARBA" id="ARBA00001911"/>
    </source>
</evidence>
<reference evidence="7" key="1">
    <citation type="submission" date="2024-04" db="EMBL/GenBank/DDBJ databases">
        <title>Phylogenomic analyses of a clade within the roseobacter group suggest taxonomic reassignments of species of the genera Aestuariivita, Citreicella, Loktanella, Nautella, Pelagibaca, Ruegeria, Thalassobius, Thiobacimonas and Tropicibacter, and the proposal o.</title>
        <authorList>
            <person name="Jeon C.O."/>
        </authorList>
    </citation>
    <scope>NUCLEOTIDE SEQUENCE [LARGE SCALE GENOMIC DNA]</scope>
    <source>
        <strain evidence="7">BS5-3</strain>
    </source>
</reference>
<dbReference type="InterPro" id="IPR001509">
    <property type="entry name" value="Epimerase_deHydtase"/>
</dbReference>
<proteinExistence type="predicted"/>
<keyword evidence="3" id="KW-0520">NAD</keyword>
<evidence type="ECO:0000313" key="6">
    <source>
        <dbReference type="EMBL" id="WZC49604.1"/>
    </source>
</evidence>
<dbReference type="Gene3D" id="3.40.50.720">
    <property type="entry name" value="NAD(P)-binding Rossmann-like Domain"/>
    <property type="match status" value="1"/>
</dbReference>
<evidence type="ECO:0000313" key="7">
    <source>
        <dbReference type="Proteomes" id="UP001440612"/>
    </source>
</evidence>
<dbReference type="Proteomes" id="UP001440612">
    <property type="component" value="Chromosome"/>
</dbReference>
<dbReference type="Pfam" id="PF01370">
    <property type="entry name" value="Epimerase"/>
    <property type="match status" value="1"/>
</dbReference>
<accession>A0ABZ2V6K1</accession>
<name>A0ABZ2V6K1_9RHOB</name>
<dbReference type="RefSeq" id="WP_341367714.1">
    <property type="nucleotide sequence ID" value="NZ_CP150951.2"/>
</dbReference>
<protein>
    <submittedName>
        <fullName evidence="6">NAD-dependent epimerase/dehydratase family protein</fullName>
    </submittedName>
</protein>
<evidence type="ECO:0000256" key="2">
    <source>
        <dbReference type="ARBA" id="ARBA00022793"/>
    </source>
</evidence>
<keyword evidence="4" id="KW-0456">Lyase</keyword>
<keyword evidence="7" id="KW-1185">Reference proteome</keyword>
<dbReference type="InterPro" id="IPR044516">
    <property type="entry name" value="UXS-like"/>
</dbReference>
<evidence type="ECO:0000259" key="5">
    <source>
        <dbReference type="Pfam" id="PF01370"/>
    </source>
</evidence>
<sequence length="319" mass="34321">MEFFDGKTALVAGGAGFIGQHLCRALLNAGARVHVVDNFSTGTGHVPDGVTVDRQDVSIIRDFRAADVIFNLASPASPIHYQADPIQTWKTNVLGAMHLLEHAMACKATLVQASTSEVYGDPLAHPQVETDWGNVNPIGPRACYDESKRAAESLLMDAVRTQNADIRIARIFNTYGPGMEIEDGRAVPNFMAQAKAGQVMTVHGDGTQTRSFCYVDDTVQGLMRLGAIDAARGEVFNIGNPNEISVAELADQINQACGNKSRVEFTQRPIDDPTRRCPNIAKAKQLLGWEPTIGLADGLGRTLGSGPIDPKVSDLFHLA</sequence>
<dbReference type="InterPro" id="IPR036291">
    <property type="entry name" value="NAD(P)-bd_dom_sf"/>
</dbReference>
<dbReference type="PANTHER" id="PTHR43078">
    <property type="entry name" value="UDP-GLUCURONIC ACID DECARBOXYLASE-RELATED"/>
    <property type="match status" value="1"/>
</dbReference>
<comment type="cofactor">
    <cofactor evidence="1">
        <name>NAD(+)</name>
        <dbReference type="ChEBI" id="CHEBI:57540"/>
    </cofactor>
</comment>
<organism evidence="6 7">
    <name type="scientific">Yoonia phaeophyticola</name>
    <dbReference type="NCBI Taxonomy" id="3137369"/>
    <lineage>
        <taxon>Bacteria</taxon>
        <taxon>Pseudomonadati</taxon>
        <taxon>Pseudomonadota</taxon>
        <taxon>Alphaproteobacteria</taxon>
        <taxon>Rhodobacterales</taxon>
        <taxon>Paracoccaceae</taxon>
        <taxon>Yoonia</taxon>
    </lineage>
</organism>
<dbReference type="EMBL" id="CP150951">
    <property type="protein sequence ID" value="WZC49604.1"/>
    <property type="molecule type" value="Genomic_DNA"/>
</dbReference>
<dbReference type="PANTHER" id="PTHR43078:SF6">
    <property type="entry name" value="UDP-GLUCURONIC ACID DECARBOXYLASE 1"/>
    <property type="match status" value="1"/>
</dbReference>
<evidence type="ECO:0000256" key="4">
    <source>
        <dbReference type="ARBA" id="ARBA00023239"/>
    </source>
</evidence>
<keyword evidence="2" id="KW-0210">Decarboxylase</keyword>
<evidence type="ECO:0000256" key="3">
    <source>
        <dbReference type="ARBA" id="ARBA00023027"/>
    </source>
</evidence>